<evidence type="ECO:0000313" key="12">
    <source>
        <dbReference type="Proteomes" id="UP001597308"/>
    </source>
</evidence>
<evidence type="ECO:0000256" key="5">
    <source>
        <dbReference type="ARBA" id="ARBA00022723"/>
    </source>
</evidence>
<comment type="caution">
    <text evidence="11">The sequence shown here is derived from an EMBL/GenBank/DDBJ whole genome shotgun (WGS) entry which is preliminary data.</text>
</comment>
<keyword evidence="7" id="KW-0460">Magnesium</keyword>
<evidence type="ECO:0000256" key="2">
    <source>
        <dbReference type="ARBA" id="ARBA00022679"/>
    </source>
</evidence>
<evidence type="ECO:0000313" key="11">
    <source>
        <dbReference type="EMBL" id="MFD1704149.1"/>
    </source>
</evidence>
<evidence type="ECO:0000259" key="10">
    <source>
        <dbReference type="Pfam" id="PF12627"/>
    </source>
</evidence>
<evidence type="ECO:0000256" key="7">
    <source>
        <dbReference type="ARBA" id="ARBA00022842"/>
    </source>
</evidence>
<dbReference type="EMBL" id="JBHUER010000010">
    <property type="protein sequence ID" value="MFD1704149.1"/>
    <property type="molecule type" value="Genomic_DNA"/>
</dbReference>
<dbReference type="InterPro" id="IPR032828">
    <property type="entry name" value="PolyA_RNA-bd"/>
</dbReference>
<dbReference type="InterPro" id="IPR043519">
    <property type="entry name" value="NT_sf"/>
</dbReference>
<dbReference type="CDD" id="cd05398">
    <property type="entry name" value="NT_ClassII-CCAase"/>
    <property type="match status" value="1"/>
</dbReference>
<keyword evidence="12" id="KW-1185">Reference proteome</keyword>
<evidence type="ECO:0000256" key="3">
    <source>
        <dbReference type="ARBA" id="ARBA00022694"/>
    </source>
</evidence>
<keyword evidence="2 8" id="KW-0808">Transferase</keyword>
<evidence type="ECO:0000259" key="9">
    <source>
        <dbReference type="Pfam" id="PF01743"/>
    </source>
</evidence>
<dbReference type="PANTHER" id="PTHR46173:SF1">
    <property type="entry name" value="CCA TRNA NUCLEOTIDYLTRANSFERASE 1, MITOCHONDRIAL"/>
    <property type="match status" value="1"/>
</dbReference>
<evidence type="ECO:0000256" key="4">
    <source>
        <dbReference type="ARBA" id="ARBA00022695"/>
    </source>
</evidence>
<sequence>MTATARIDAPWLARRPLSDVLAILDSDGEEARIAGGAVRDAALGLPRGDIDIATTATPDEVVRRASAAGWKTAPTGLDHGTVTVIARGHPFEVTTLRRDVATDGRRATVAFTRDWAEDAARRDLTMNGLYLDRAGCVHDHVDGLGDLHAGRVRFIGDPDERIREDYLRILRFFRFHARFARGPIDAAGLHAAIANRGGLRRLSRERVRAELLKLLVAPGAPGTVRAMAEAGLLGPVLGGVARLVRFERLAALDAGGDALLRLAGLGLFVAEDAERLQEWLRLSKTEARRLAAIGDARPPLAPAMGEAAAKVALYRLGAPAFRDRATLARAEAGAGEGDAGWAGLLALPERWPPPAQPFAAKDFLARGVSAGPALGQALKAAEEAWIAAGFPDGADEVAALLDGISQPYLSRP</sequence>
<dbReference type="Pfam" id="PF12627">
    <property type="entry name" value="PolyA_pol_RNAbd"/>
    <property type="match status" value="1"/>
</dbReference>
<dbReference type="Gene3D" id="1.10.3090.10">
    <property type="entry name" value="cca-adding enzyme, domain 2"/>
    <property type="match status" value="1"/>
</dbReference>
<keyword evidence="3" id="KW-0819">tRNA processing</keyword>
<accession>A0ABW4K8X3</accession>
<evidence type="ECO:0000256" key="8">
    <source>
        <dbReference type="RuleBase" id="RU003953"/>
    </source>
</evidence>
<dbReference type="Gene3D" id="3.30.460.10">
    <property type="entry name" value="Beta Polymerase, domain 2"/>
    <property type="match status" value="1"/>
</dbReference>
<feature type="domain" description="Poly A polymerase head" evidence="9">
    <location>
        <begin position="31"/>
        <end position="153"/>
    </location>
</feature>
<gene>
    <name evidence="11" type="ORF">ACFSCV_14180</name>
</gene>
<dbReference type="InterPro" id="IPR050264">
    <property type="entry name" value="Bact_CCA-adding_enz_type3_sf"/>
</dbReference>
<keyword evidence="5" id="KW-0479">Metal-binding</keyword>
<dbReference type="SUPFAM" id="SSF81301">
    <property type="entry name" value="Nucleotidyltransferase"/>
    <property type="match status" value="1"/>
</dbReference>
<proteinExistence type="inferred from homology"/>
<keyword evidence="6" id="KW-0547">Nucleotide-binding</keyword>
<comment type="similarity">
    <text evidence="8">Belongs to the tRNA nucleotidyltransferase/poly(A) polymerase family.</text>
</comment>
<dbReference type="Pfam" id="PF01743">
    <property type="entry name" value="PolyA_pol"/>
    <property type="match status" value="1"/>
</dbReference>
<protein>
    <submittedName>
        <fullName evidence="11">CCA tRNA nucleotidyltransferase</fullName>
    </submittedName>
</protein>
<keyword evidence="8" id="KW-0694">RNA-binding</keyword>
<dbReference type="SUPFAM" id="SSF81891">
    <property type="entry name" value="Poly A polymerase C-terminal region-like"/>
    <property type="match status" value="1"/>
</dbReference>
<evidence type="ECO:0000256" key="1">
    <source>
        <dbReference type="ARBA" id="ARBA00001946"/>
    </source>
</evidence>
<dbReference type="RefSeq" id="WP_378800225.1">
    <property type="nucleotide sequence ID" value="NZ_JBHUER010000010.1"/>
</dbReference>
<evidence type="ECO:0000256" key="6">
    <source>
        <dbReference type="ARBA" id="ARBA00022741"/>
    </source>
</evidence>
<dbReference type="PANTHER" id="PTHR46173">
    <property type="entry name" value="CCA TRNA NUCLEOTIDYLTRANSFERASE 1, MITOCHONDRIAL"/>
    <property type="match status" value="1"/>
</dbReference>
<dbReference type="InterPro" id="IPR002646">
    <property type="entry name" value="PolA_pol_head_dom"/>
</dbReference>
<reference evidence="12" key="1">
    <citation type="journal article" date="2019" name="Int. J. Syst. Evol. Microbiol.">
        <title>The Global Catalogue of Microorganisms (GCM) 10K type strain sequencing project: providing services to taxonomists for standard genome sequencing and annotation.</title>
        <authorList>
            <consortium name="The Broad Institute Genomics Platform"/>
            <consortium name="The Broad Institute Genome Sequencing Center for Infectious Disease"/>
            <person name="Wu L."/>
            <person name="Ma J."/>
        </authorList>
    </citation>
    <scope>NUCLEOTIDE SEQUENCE [LARGE SCALE GENOMIC DNA]</scope>
    <source>
        <strain evidence="12">KCTC 23707</strain>
    </source>
</reference>
<organism evidence="11 12">
    <name type="scientific">Methylopila henanensis</name>
    <dbReference type="NCBI Taxonomy" id="873516"/>
    <lineage>
        <taxon>Bacteria</taxon>
        <taxon>Pseudomonadati</taxon>
        <taxon>Pseudomonadota</taxon>
        <taxon>Alphaproteobacteria</taxon>
        <taxon>Hyphomicrobiales</taxon>
        <taxon>Methylopilaceae</taxon>
        <taxon>Methylopila</taxon>
    </lineage>
</organism>
<feature type="domain" description="tRNA nucleotidyltransferase/poly(A) polymerase RNA and SrmB- binding" evidence="10">
    <location>
        <begin position="193"/>
        <end position="237"/>
    </location>
</feature>
<keyword evidence="4" id="KW-0548">Nucleotidyltransferase</keyword>
<name>A0ABW4K8X3_9HYPH</name>
<dbReference type="Proteomes" id="UP001597308">
    <property type="component" value="Unassembled WGS sequence"/>
</dbReference>
<comment type="cofactor">
    <cofactor evidence="1">
        <name>Mg(2+)</name>
        <dbReference type="ChEBI" id="CHEBI:18420"/>
    </cofactor>
</comment>